<organism evidence="3 4">
    <name type="scientific">Thermaerobacter composti</name>
    <dbReference type="NCBI Taxonomy" id="554949"/>
    <lineage>
        <taxon>Bacteria</taxon>
        <taxon>Bacillati</taxon>
        <taxon>Bacillota</taxon>
        <taxon>Clostridia</taxon>
        <taxon>Eubacteriales</taxon>
        <taxon>Clostridiales Family XVII. Incertae Sedis</taxon>
        <taxon>Thermaerobacter</taxon>
    </lineage>
</organism>
<feature type="transmembrane region" description="Helical" evidence="2">
    <location>
        <begin position="64"/>
        <end position="84"/>
    </location>
</feature>
<keyword evidence="2" id="KW-0812">Transmembrane</keyword>
<keyword evidence="2" id="KW-0472">Membrane</keyword>
<evidence type="ECO:0000256" key="1">
    <source>
        <dbReference type="SAM" id="MobiDB-lite"/>
    </source>
</evidence>
<accession>A0ABZ0QQG8</accession>
<dbReference type="Proteomes" id="UP001304683">
    <property type="component" value="Chromosome"/>
</dbReference>
<dbReference type="RefSeq" id="WP_318750450.1">
    <property type="nucleotide sequence ID" value="NZ_CP132508.1"/>
</dbReference>
<feature type="transmembrane region" description="Helical" evidence="2">
    <location>
        <begin position="317"/>
        <end position="340"/>
    </location>
</feature>
<dbReference type="PANTHER" id="PTHR43471:SF12">
    <property type="entry name" value="HYPOTHETICAL MEMBRANE PROTEIN, CONSERVED"/>
    <property type="match status" value="1"/>
</dbReference>
<protein>
    <submittedName>
        <fullName evidence="3">ABC transporter permease subunit</fullName>
    </submittedName>
</protein>
<proteinExistence type="predicted"/>
<feature type="transmembrane region" description="Helical" evidence="2">
    <location>
        <begin position="151"/>
        <end position="174"/>
    </location>
</feature>
<dbReference type="PANTHER" id="PTHR43471">
    <property type="entry name" value="ABC TRANSPORTER PERMEASE"/>
    <property type="match status" value="1"/>
</dbReference>
<evidence type="ECO:0000313" key="4">
    <source>
        <dbReference type="Proteomes" id="UP001304683"/>
    </source>
</evidence>
<name>A0ABZ0QQG8_9FIRM</name>
<dbReference type="Pfam" id="PF12679">
    <property type="entry name" value="ABC2_membrane_2"/>
    <property type="match status" value="1"/>
</dbReference>
<evidence type="ECO:0000313" key="3">
    <source>
        <dbReference type="EMBL" id="WPD18635.1"/>
    </source>
</evidence>
<reference evidence="3 4" key="1">
    <citation type="submission" date="2023-08" db="EMBL/GenBank/DDBJ databases">
        <title>Genome sequence of Thermaerobacter compostii strain Ins1, a spore-forming filamentous bacterium isolated from a deep geothermal reservoir.</title>
        <authorList>
            <person name="Bregnard D."/>
            <person name="Gonzalez D."/>
            <person name="Junier P."/>
        </authorList>
    </citation>
    <scope>NUCLEOTIDE SEQUENCE [LARGE SCALE GENOMIC DNA]</scope>
    <source>
        <strain evidence="3 4">Ins1</strain>
    </source>
</reference>
<feature type="transmembrane region" description="Helical" evidence="2">
    <location>
        <begin position="215"/>
        <end position="236"/>
    </location>
</feature>
<evidence type="ECO:0000256" key="2">
    <source>
        <dbReference type="SAM" id="Phobius"/>
    </source>
</evidence>
<feature type="transmembrane region" description="Helical" evidence="2">
    <location>
        <begin position="104"/>
        <end position="130"/>
    </location>
</feature>
<dbReference type="EMBL" id="CP132508">
    <property type="protein sequence ID" value="WPD18635.1"/>
    <property type="molecule type" value="Genomic_DNA"/>
</dbReference>
<feature type="region of interest" description="Disordered" evidence="1">
    <location>
        <begin position="1"/>
        <end position="26"/>
    </location>
</feature>
<sequence>MNGSEPVTEGVSGAAAPPAPRPARPARGLAGWMARQARAVLRPTPFNPLIELELRARMRRGRTVLLLLGFTGALGALLLIALILTGGVGAGIYGPSPFEVSYSLFQAAMVAELVLVGAVAAATAAGGISGERERQTWEVLLTTRLPAWRIVSGKLVTAVLLVLWLVVASLPVFLPLFRFGAVSPATLARILGLLLASGLAWAAIGLFFSALFRRTIVAVIASYATAVAWVILTAVARPLQAALLGPRQFPGPGAATTQPVGPYLIELMNPLLVLLRTLSSPVVGIMDWMFTGGIPNPSARLTLGARVARALGEHGYYWVYILSALALTLVLAAVTTRLVARRRV</sequence>
<keyword evidence="4" id="KW-1185">Reference proteome</keyword>
<gene>
    <name evidence="3" type="ORF">Q5761_09755</name>
</gene>
<keyword evidence="2" id="KW-1133">Transmembrane helix</keyword>
<feature type="transmembrane region" description="Helical" evidence="2">
    <location>
        <begin position="186"/>
        <end position="208"/>
    </location>
</feature>